<dbReference type="OrthoDB" id="9804078at2"/>
<dbReference type="GO" id="GO:0016740">
    <property type="term" value="F:transferase activity"/>
    <property type="evidence" value="ECO:0007669"/>
    <property type="project" value="UniProtKB-KW"/>
</dbReference>
<evidence type="ECO:0000256" key="10">
    <source>
        <dbReference type="ARBA" id="ARBA00047913"/>
    </source>
</evidence>
<keyword evidence="5 11" id="KW-0547">Nucleotide-binding</keyword>
<dbReference type="InterPro" id="IPR042114">
    <property type="entry name" value="GatB_C_1"/>
</dbReference>
<feature type="domain" description="Asn/Gln amidotransferase" evidence="12">
    <location>
        <begin position="328"/>
        <end position="475"/>
    </location>
</feature>
<dbReference type="NCBIfam" id="NF004014">
    <property type="entry name" value="PRK05477.1-4"/>
    <property type="match status" value="1"/>
</dbReference>
<comment type="similarity">
    <text evidence="1 11">Belongs to the GatB/GatE family. GatB subfamily.</text>
</comment>
<dbReference type="FunFam" id="1.10.10.410:FF:000001">
    <property type="entry name" value="Aspartyl/glutamyl-tRNA(Asn/Gln) amidotransferase subunit B"/>
    <property type="match status" value="1"/>
</dbReference>
<dbReference type="SUPFAM" id="SSF89095">
    <property type="entry name" value="GatB/YqeY motif"/>
    <property type="match status" value="1"/>
</dbReference>
<dbReference type="GO" id="GO:0070681">
    <property type="term" value="P:glutaminyl-tRNAGln biosynthesis via transamidation"/>
    <property type="evidence" value="ECO:0007669"/>
    <property type="project" value="TreeGrafter"/>
</dbReference>
<dbReference type="Gene3D" id="1.10.150.380">
    <property type="entry name" value="GatB domain, N-terminal subdomain"/>
    <property type="match status" value="1"/>
</dbReference>
<evidence type="ECO:0000259" key="12">
    <source>
        <dbReference type="SMART" id="SM00845"/>
    </source>
</evidence>
<evidence type="ECO:0000313" key="14">
    <source>
        <dbReference type="Proteomes" id="UP000198736"/>
    </source>
</evidence>
<dbReference type="InterPro" id="IPR014746">
    <property type="entry name" value="Gln_synth/guanido_kin_cat_dom"/>
</dbReference>
<evidence type="ECO:0000256" key="9">
    <source>
        <dbReference type="ARBA" id="ARBA00047380"/>
    </source>
</evidence>
<keyword evidence="14" id="KW-1185">Reference proteome</keyword>
<dbReference type="InterPro" id="IPR023168">
    <property type="entry name" value="GatB_Yqey_C_2"/>
</dbReference>
<dbReference type="HAMAP" id="MF_00121">
    <property type="entry name" value="GatB"/>
    <property type="match status" value="1"/>
</dbReference>
<dbReference type="Gene3D" id="1.10.10.410">
    <property type="match status" value="1"/>
</dbReference>
<dbReference type="RefSeq" id="WP_090895661.1">
    <property type="nucleotide sequence ID" value="NZ_CZPZ01000008.1"/>
</dbReference>
<protein>
    <recommendedName>
        <fullName evidence="3 11">Aspartyl/glutamyl-tRNA(Asn/Gln) amidotransferase subunit B</fullName>
        <shortName evidence="11">Asp/Glu-ADT subunit B</shortName>
        <ecNumber evidence="11">6.3.5.-</ecNumber>
    </recommendedName>
</protein>
<keyword evidence="4 11" id="KW-0436">Ligase</keyword>
<sequence>MIFETVIGVEVHAQLRTNSKMFCGCGTTFGLSANSQTCPVCLGLPGSLPVINRAAVEMAVRAGLALNCTIAANNRFARKNYFYPDLPKGYQISQYESPICEHGWIEVRESGGGTKRVRIRRAHLEEDAGKNIHETGTKGSRVDLNRAGTPLLEIVTEPDMHSADEVVAYLKGLREILMYLGVCDGNMEEGSFRCEPNLSLRPSGQKEFGTKVELKNINSFKYVKDAVEYEIKRQTNVLKEGGKIRQETRLWNIERGETAVMRSKEEAHDYRYFPDPDLVPLKLDEAWIEGFRAGQPELPAVRTKRFVSDYGLPEYDATILTASKGMADYFEVSVKQFNQPKTVSNWVMGELMRELNNSGTDISASPVTPERLVGLLQMVDKGTISLKVAREIFPELYTSGKAPEQIVQEKGLTQVSDEGALEQIITEVLSSNPAQVAQFKEGKQQVLGFLVGQVMKASGGKANPGKVNELLRKKLGGG</sequence>
<dbReference type="PANTHER" id="PTHR11659:SF0">
    <property type="entry name" value="GLUTAMYL-TRNA(GLN) AMIDOTRANSFERASE SUBUNIT B, MITOCHONDRIAL"/>
    <property type="match status" value="1"/>
</dbReference>
<dbReference type="NCBIfam" id="NF004015">
    <property type="entry name" value="PRK05477.1-5"/>
    <property type="match status" value="1"/>
</dbReference>
<dbReference type="InterPro" id="IPR017958">
    <property type="entry name" value="Gln-tRNA_amidoTrfase_suB_CS"/>
</dbReference>
<dbReference type="NCBIfam" id="TIGR00133">
    <property type="entry name" value="gatB"/>
    <property type="match status" value="1"/>
</dbReference>
<organism evidence="13 14">
    <name type="scientific">Candidatus Nitrospira nitrificans</name>
    <dbReference type="NCBI Taxonomy" id="1742973"/>
    <lineage>
        <taxon>Bacteria</taxon>
        <taxon>Pseudomonadati</taxon>
        <taxon>Nitrospirota</taxon>
        <taxon>Nitrospiria</taxon>
        <taxon>Nitrospirales</taxon>
        <taxon>Nitrospiraceae</taxon>
        <taxon>Nitrospira</taxon>
    </lineage>
</organism>
<evidence type="ECO:0000256" key="5">
    <source>
        <dbReference type="ARBA" id="ARBA00022741"/>
    </source>
</evidence>
<dbReference type="InterPro" id="IPR006075">
    <property type="entry name" value="Asn/Gln-tRNA_Trfase_suB/E_cat"/>
</dbReference>
<evidence type="ECO:0000256" key="1">
    <source>
        <dbReference type="ARBA" id="ARBA00005306"/>
    </source>
</evidence>
<evidence type="ECO:0000256" key="7">
    <source>
        <dbReference type="ARBA" id="ARBA00022917"/>
    </source>
</evidence>
<comment type="catalytic activity">
    <reaction evidence="9 11">
        <text>L-aspartyl-tRNA(Asn) + L-glutamine + ATP + H2O = L-asparaginyl-tRNA(Asn) + L-glutamate + ADP + phosphate + 2 H(+)</text>
        <dbReference type="Rhea" id="RHEA:14513"/>
        <dbReference type="Rhea" id="RHEA-COMP:9674"/>
        <dbReference type="Rhea" id="RHEA-COMP:9677"/>
        <dbReference type="ChEBI" id="CHEBI:15377"/>
        <dbReference type="ChEBI" id="CHEBI:15378"/>
        <dbReference type="ChEBI" id="CHEBI:29985"/>
        <dbReference type="ChEBI" id="CHEBI:30616"/>
        <dbReference type="ChEBI" id="CHEBI:43474"/>
        <dbReference type="ChEBI" id="CHEBI:58359"/>
        <dbReference type="ChEBI" id="CHEBI:78515"/>
        <dbReference type="ChEBI" id="CHEBI:78516"/>
        <dbReference type="ChEBI" id="CHEBI:456216"/>
    </reaction>
</comment>
<dbReference type="PROSITE" id="PS01234">
    <property type="entry name" value="GATB"/>
    <property type="match status" value="1"/>
</dbReference>
<comment type="subunit">
    <text evidence="2 11">Heterotrimer of A, B and C subunits.</text>
</comment>
<comment type="catalytic activity">
    <reaction evidence="10 11">
        <text>L-glutamyl-tRNA(Gln) + L-glutamine + ATP + H2O = L-glutaminyl-tRNA(Gln) + L-glutamate + ADP + phosphate + H(+)</text>
        <dbReference type="Rhea" id="RHEA:17521"/>
        <dbReference type="Rhea" id="RHEA-COMP:9681"/>
        <dbReference type="Rhea" id="RHEA-COMP:9684"/>
        <dbReference type="ChEBI" id="CHEBI:15377"/>
        <dbReference type="ChEBI" id="CHEBI:15378"/>
        <dbReference type="ChEBI" id="CHEBI:29985"/>
        <dbReference type="ChEBI" id="CHEBI:30616"/>
        <dbReference type="ChEBI" id="CHEBI:43474"/>
        <dbReference type="ChEBI" id="CHEBI:58359"/>
        <dbReference type="ChEBI" id="CHEBI:78520"/>
        <dbReference type="ChEBI" id="CHEBI:78521"/>
        <dbReference type="ChEBI" id="CHEBI:456216"/>
    </reaction>
</comment>
<evidence type="ECO:0000256" key="6">
    <source>
        <dbReference type="ARBA" id="ARBA00022840"/>
    </source>
</evidence>
<dbReference type="EMBL" id="CZPZ01000008">
    <property type="protein sequence ID" value="CUS34311.1"/>
    <property type="molecule type" value="Genomic_DNA"/>
</dbReference>
<dbReference type="FunFam" id="1.10.150.380:FF:000001">
    <property type="entry name" value="Aspartyl/glutamyl-tRNA(Asn/Gln) amidotransferase subunit B"/>
    <property type="match status" value="1"/>
</dbReference>
<gene>
    <name evidence="11 13" type="primary">gatB</name>
    <name evidence="13" type="ORF">COMA2_160084</name>
</gene>
<accession>A0A0S4L9E4</accession>
<evidence type="ECO:0000256" key="2">
    <source>
        <dbReference type="ARBA" id="ARBA00011123"/>
    </source>
</evidence>
<dbReference type="AlphaFoldDB" id="A0A0S4L9E4"/>
<dbReference type="NCBIfam" id="NF004012">
    <property type="entry name" value="PRK05477.1-2"/>
    <property type="match status" value="1"/>
</dbReference>
<dbReference type="GO" id="GO:0050566">
    <property type="term" value="F:asparaginyl-tRNA synthase (glutamine-hydrolyzing) activity"/>
    <property type="evidence" value="ECO:0007669"/>
    <property type="project" value="RHEA"/>
</dbReference>
<name>A0A0S4L9E4_9BACT</name>
<dbReference type="SUPFAM" id="SSF55931">
    <property type="entry name" value="Glutamine synthetase/guanido kinase"/>
    <property type="match status" value="1"/>
</dbReference>
<keyword evidence="7 11" id="KW-0648">Protein biosynthesis</keyword>
<dbReference type="GO" id="GO:0050567">
    <property type="term" value="F:glutaminyl-tRNA synthase (glutamine-hydrolyzing) activity"/>
    <property type="evidence" value="ECO:0007669"/>
    <property type="project" value="UniProtKB-UniRule"/>
</dbReference>
<dbReference type="GO" id="GO:0005524">
    <property type="term" value="F:ATP binding"/>
    <property type="evidence" value="ECO:0007669"/>
    <property type="project" value="UniProtKB-KW"/>
</dbReference>
<reference evidence="14" key="1">
    <citation type="submission" date="2015-10" db="EMBL/GenBank/DDBJ databases">
        <authorList>
            <person name="Luecker S."/>
            <person name="Luecker S."/>
        </authorList>
    </citation>
    <scope>NUCLEOTIDE SEQUENCE [LARGE SCALE GENOMIC DNA]</scope>
</reference>
<dbReference type="SMART" id="SM00845">
    <property type="entry name" value="GatB_Yqey"/>
    <property type="match status" value="1"/>
</dbReference>
<dbReference type="InterPro" id="IPR017959">
    <property type="entry name" value="Asn/Gln-tRNA_amidoTrfase_suB/E"/>
</dbReference>
<dbReference type="STRING" id="1742973.COMA2_160084"/>
<dbReference type="InterPro" id="IPR003789">
    <property type="entry name" value="Asn/Gln_tRNA_amidoTrase-B-like"/>
</dbReference>
<dbReference type="InterPro" id="IPR018027">
    <property type="entry name" value="Asn/Gln_amidotransferase"/>
</dbReference>
<evidence type="ECO:0000256" key="11">
    <source>
        <dbReference type="HAMAP-Rule" id="MF_00121"/>
    </source>
</evidence>
<dbReference type="EC" id="6.3.5.-" evidence="11"/>
<dbReference type="Pfam" id="PF02637">
    <property type="entry name" value="GatB_Yqey"/>
    <property type="match status" value="1"/>
</dbReference>
<dbReference type="Proteomes" id="UP000198736">
    <property type="component" value="Unassembled WGS sequence"/>
</dbReference>
<comment type="function">
    <text evidence="8 11">Allows the formation of correctly charged Asn-tRNA(Asn) or Gln-tRNA(Gln) through the transamidation of misacylated Asp-tRNA(Asn) or Glu-tRNA(Gln) in organisms which lack either or both of asparaginyl-tRNA or glutaminyl-tRNA synthetases. The reaction takes place in the presence of glutamine and ATP through an activated phospho-Asp-tRNA(Asn) or phospho-Glu-tRNA(Gln).</text>
</comment>
<evidence type="ECO:0000256" key="3">
    <source>
        <dbReference type="ARBA" id="ARBA00016923"/>
    </source>
</evidence>
<proteinExistence type="inferred from homology"/>
<evidence type="ECO:0000256" key="8">
    <source>
        <dbReference type="ARBA" id="ARBA00024799"/>
    </source>
</evidence>
<keyword evidence="13" id="KW-0808">Transferase</keyword>
<dbReference type="Pfam" id="PF02934">
    <property type="entry name" value="GatB_N"/>
    <property type="match status" value="1"/>
</dbReference>
<keyword evidence="6 11" id="KW-0067">ATP-binding</keyword>
<evidence type="ECO:0000256" key="4">
    <source>
        <dbReference type="ARBA" id="ARBA00022598"/>
    </source>
</evidence>
<dbReference type="InterPro" id="IPR004413">
    <property type="entry name" value="GatB"/>
</dbReference>
<dbReference type="GO" id="GO:0006412">
    <property type="term" value="P:translation"/>
    <property type="evidence" value="ECO:0007669"/>
    <property type="project" value="UniProtKB-UniRule"/>
</dbReference>
<dbReference type="PANTHER" id="PTHR11659">
    <property type="entry name" value="GLUTAMYL-TRNA GLN AMIDOTRANSFERASE SUBUNIT B MITOCHONDRIAL AND PROKARYOTIC PET112-RELATED"/>
    <property type="match status" value="1"/>
</dbReference>
<evidence type="ECO:0000313" key="13">
    <source>
        <dbReference type="EMBL" id="CUS34311.1"/>
    </source>
</evidence>